<protein>
    <submittedName>
        <fullName evidence="2">Uncharacterized protein</fullName>
    </submittedName>
</protein>
<evidence type="ECO:0000256" key="1">
    <source>
        <dbReference type="SAM" id="MobiDB-lite"/>
    </source>
</evidence>
<feature type="compositionally biased region" description="Pro residues" evidence="1">
    <location>
        <begin position="40"/>
        <end position="61"/>
    </location>
</feature>
<dbReference type="EMBL" id="VSSS01000002">
    <property type="protein sequence ID" value="TYM00102.1"/>
    <property type="molecule type" value="Genomic_DNA"/>
</dbReference>
<evidence type="ECO:0000313" key="3">
    <source>
        <dbReference type="Proteomes" id="UP000324758"/>
    </source>
</evidence>
<accession>A0A5D3L1E0</accession>
<sequence length="97" mass="9745">MLGASVDGAAVTTGFAAPPAPVPDEDVAAEPPAPAEEAAPPAPRPAELPAPPPLPPPPPPLWAKVTQGATIAKTSATLEILMAQLLQRPSHAPAFRP</sequence>
<reference evidence="2 3" key="1">
    <citation type="submission" date="2019-08" db="EMBL/GenBank/DDBJ databases">
        <title>Bradyrhizobium hipponensis sp. nov., a rhizobium isolated from a Lupinus angustifolius root nodule in Tunisia.</title>
        <authorList>
            <person name="Off K."/>
            <person name="Rejili M."/>
            <person name="Mars M."/>
            <person name="Brachmann A."/>
            <person name="Marin M."/>
        </authorList>
    </citation>
    <scope>NUCLEOTIDE SEQUENCE [LARGE SCALE GENOMIC DNA]</scope>
    <source>
        <strain evidence="2 3">CTAW71</strain>
    </source>
</reference>
<proteinExistence type="predicted"/>
<name>A0A5D3L1E0_9BRAD</name>
<dbReference type="Proteomes" id="UP000324758">
    <property type="component" value="Unassembled WGS sequence"/>
</dbReference>
<feature type="region of interest" description="Disordered" evidence="1">
    <location>
        <begin position="1"/>
        <end position="62"/>
    </location>
</feature>
<keyword evidence="3" id="KW-1185">Reference proteome</keyword>
<evidence type="ECO:0000313" key="2">
    <source>
        <dbReference type="EMBL" id="TYM00102.1"/>
    </source>
</evidence>
<dbReference type="AlphaFoldDB" id="A0A5D3L1E0"/>
<gene>
    <name evidence="2" type="ORF">FXB40_00845</name>
</gene>
<comment type="caution">
    <text evidence="2">The sequence shown here is derived from an EMBL/GenBank/DDBJ whole genome shotgun (WGS) entry which is preliminary data.</text>
</comment>
<organism evidence="2 3">
    <name type="scientific">Bradyrhizobium rifense</name>
    <dbReference type="NCBI Taxonomy" id="515499"/>
    <lineage>
        <taxon>Bacteria</taxon>
        <taxon>Pseudomonadati</taxon>
        <taxon>Pseudomonadota</taxon>
        <taxon>Alphaproteobacteria</taxon>
        <taxon>Hyphomicrobiales</taxon>
        <taxon>Nitrobacteraceae</taxon>
        <taxon>Bradyrhizobium</taxon>
    </lineage>
</organism>